<reference evidence="1" key="1">
    <citation type="submission" date="2020-11" db="EMBL/GenBank/DDBJ databases">
        <authorList>
            <person name="Tran Van P."/>
        </authorList>
    </citation>
    <scope>NUCLEOTIDE SEQUENCE</scope>
</reference>
<evidence type="ECO:0000313" key="1">
    <source>
        <dbReference type="EMBL" id="CAD7574183.1"/>
    </source>
</evidence>
<gene>
    <name evidence="1" type="ORF">TCMB3V08_LOCUS6803</name>
</gene>
<dbReference type="AlphaFoldDB" id="A0A7R9J7K8"/>
<protein>
    <submittedName>
        <fullName evidence="1">(California timema) hypothetical protein</fullName>
    </submittedName>
</protein>
<sequence length="300" mass="33930">MTFKTRYKRYLFATVPVNYEQRWNSLTLCERAVSDQSKQRNKNEPVYEAATSFYPLGLYAIFRASVSAFAWRGSGEPFWKPHLNTPNLYLNLKLFVIGSLVYSESSTLDHVGTKAVYCEIAALDHSGYCHCSHFPVGIFVHYRDTGRSLRKGAGGSVRERSFAEHVISPGSALDWNREFSELIAFRVQADYTQPLINQMDVFYDLLVALHSGYLTRGQPTNENVLFGLRARDDEARQHRVFAKDAGIREHYYFNAPSNHPTPTLSDPDNLPMVIADRSSDVSLTSYVKLDHKDVAGGGNN</sequence>
<accession>A0A7R9J7K8</accession>
<proteinExistence type="predicted"/>
<dbReference type="EMBL" id="OE182152">
    <property type="protein sequence ID" value="CAD7574183.1"/>
    <property type="molecule type" value="Genomic_DNA"/>
</dbReference>
<organism evidence="1">
    <name type="scientific">Timema californicum</name>
    <name type="common">California timema</name>
    <name type="synonym">Walking stick</name>
    <dbReference type="NCBI Taxonomy" id="61474"/>
    <lineage>
        <taxon>Eukaryota</taxon>
        <taxon>Metazoa</taxon>
        <taxon>Ecdysozoa</taxon>
        <taxon>Arthropoda</taxon>
        <taxon>Hexapoda</taxon>
        <taxon>Insecta</taxon>
        <taxon>Pterygota</taxon>
        <taxon>Neoptera</taxon>
        <taxon>Polyneoptera</taxon>
        <taxon>Phasmatodea</taxon>
        <taxon>Timematodea</taxon>
        <taxon>Timematoidea</taxon>
        <taxon>Timematidae</taxon>
        <taxon>Timema</taxon>
    </lineage>
</organism>
<name>A0A7R9J7K8_TIMCA</name>